<dbReference type="RefSeq" id="WP_243521076.1">
    <property type="nucleotide sequence ID" value="NZ_CP094540.1"/>
</dbReference>
<evidence type="ECO:0000313" key="1">
    <source>
        <dbReference type="EMBL" id="UOE36860.1"/>
    </source>
</evidence>
<organism evidence="1 2">
    <name type="scientific">Hymenobacter monticola</name>
    <dbReference type="NCBI Taxonomy" id="1705399"/>
    <lineage>
        <taxon>Bacteria</taxon>
        <taxon>Pseudomonadati</taxon>
        <taxon>Bacteroidota</taxon>
        <taxon>Cytophagia</taxon>
        <taxon>Cytophagales</taxon>
        <taxon>Hymenobacteraceae</taxon>
        <taxon>Hymenobacter</taxon>
    </lineage>
</organism>
<sequence>MKITPKKVPILAGLADFRTAHLQPVIDFLKAQGNAPATGDQFYYNRDGLGVYGFAQPLDAQLLQEHFDFPPSISLSVDGLHDSRHFVRIQHTPDVPVRRFSFEE</sequence>
<geneLocation type="plasmid" evidence="1 2">
    <name>unnamed6</name>
</geneLocation>
<proteinExistence type="predicted"/>
<keyword evidence="2" id="KW-1185">Reference proteome</keyword>
<dbReference type="EMBL" id="CP094540">
    <property type="protein sequence ID" value="UOE36860.1"/>
    <property type="molecule type" value="Genomic_DNA"/>
</dbReference>
<name>A0ABY4BCI9_9BACT</name>
<dbReference type="Proteomes" id="UP000831390">
    <property type="component" value="Plasmid unnamed6"/>
</dbReference>
<gene>
    <name evidence="1" type="ORF">MTP16_25770</name>
</gene>
<keyword evidence="1" id="KW-0614">Plasmid</keyword>
<evidence type="ECO:0000313" key="2">
    <source>
        <dbReference type="Proteomes" id="UP000831390"/>
    </source>
</evidence>
<reference evidence="1 2" key="1">
    <citation type="submission" date="2022-03" db="EMBL/GenBank/DDBJ databases">
        <title>Hymenobactersp. isolated from the air.</title>
        <authorList>
            <person name="Won M."/>
            <person name="Kwon S.-W."/>
        </authorList>
    </citation>
    <scope>NUCLEOTIDE SEQUENCE [LARGE SCALE GENOMIC DNA]</scope>
    <source>
        <strain evidence="1 2">KACC 22596</strain>
        <plasmid evidence="1 2">unnamed6</plasmid>
    </source>
</reference>
<accession>A0ABY4BCI9</accession>
<protein>
    <submittedName>
        <fullName evidence="1">Uncharacterized protein</fullName>
    </submittedName>
</protein>